<sequence>MPDESTQTPLTHLQTRVSHPRLTEPGPSRDQLDELYRAAFRAPDHAWLRPWRFIEVGGDKRTQLGEWMAESVRAEQPDLDEKQITKLLNAPLRAPLVLIAWARITEHPKVPPIEQILATGAACTNLVNAAHAQGLGAIWRTGTAAYSPGLRARLGLDTDDVLVGFIYLGTPAGEDKPIPELDPADFVSRL</sequence>
<keyword evidence="6 7" id="KW-0520">NAD</keyword>
<feature type="domain" description="Nitroreductase" evidence="10">
    <location>
        <begin position="23"/>
        <end position="169"/>
    </location>
</feature>
<feature type="compositionally biased region" description="Polar residues" evidence="9">
    <location>
        <begin position="1"/>
        <end position="17"/>
    </location>
</feature>
<dbReference type="RefSeq" id="WP_189611715.1">
    <property type="nucleotide sequence ID" value="NZ_BMXR01000010.1"/>
</dbReference>
<dbReference type="PIRSF" id="PIRSF000232">
    <property type="entry name" value="YdjA"/>
    <property type="match status" value="1"/>
</dbReference>
<keyword evidence="2 7" id="KW-0285">Flavoprotein</keyword>
<dbReference type="EC" id="1.-.-.-" evidence="7"/>
<dbReference type="CDD" id="cd02135">
    <property type="entry name" value="YdjA-like"/>
    <property type="match status" value="1"/>
</dbReference>
<evidence type="ECO:0000256" key="3">
    <source>
        <dbReference type="ARBA" id="ARBA00022643"/>
    </source>
</evidence>
<comment type="caution">
    <text evidence="11">The sequence shown here is derived from an EMBL/GenBank/DDBJ whole genome shotgun (WGS) entry which is preliminary data.</text>
</comment>
<evidence type="ECO:0000256" key="6">
    <source>
        <dbReference type="ARBA" id="ARBA00023027"/>
    </source>
</evidence>
<dbReference type="EMBL" id="BMXR01000010">
    <property type="protein sequence ID" value="GGX66786.1"/>
    <property type="molecule type" value="Genomic_DNA"/>
</dbReference>
<keyword evidence="12" id="KW-1185">Reference proteome</keyword>
<reference evidence="11" key="2">
    <citation type="submission" date="2020-09" db="EMBL/GenBank/DDBJ databases">
        <authorList>
            <person name="Sun Q."/>
            <person name="Kim S."/>
        </authorList>
    </citation>
    <scope>NUCLEOTIDE SEQUENCE</scope>
    <source>
        <strain evidence="11">KCTC 22169</strain>
    </source>
</reference>
<evidence type="ECO:0000256" key="5">
    <source>
        <dbReference type="ARBA" id="ARBA00023002"/>
    </source>
</evidence>
<evidence type="ECO:0000313" key="11">
    <source>
        <dbReference type="EMBL" id="GGX66786.1"/>
    </source>
</evidence>
<feature type="binding site" evidence="8">
    <location>
        <position position="45"/>
    </location>
    <ligand>
        <name>FMN</name>
        <dbReference type="ChEBI" id="CHEBI:58210"/>
        <note>ligand shared between dimeric partners</note>
    </ligand>
</feature>
<organism evidence="11 12">
    <name type="scientific">Saccharospirillum salsuginis</name>
    <dbReference type="NCBI Taxonomy" id="418750"/>
    <lineage>
        <taxon>Bacteria</taxon>
        <taxon>Pseudomonadati</taxon>
        <taxon>Pseudomonadota</taxon>
        <taxon>Gammaproteobacteria</taxon>
        <taxon>Oceanospirillales</taxon>
        <taxon>Saccharospirillaceae</taxon>
        <taxon>Saccharospirillum</taxon>
    </lineage>
</organism>
<keyword evidence="3 7" id="KW-0288">FMN</keyword>
<dbReference type="GO" id="GO:0016491">
    <property type="term" value="F:oxidoreductase activity"/>
    <property type="evidence" value="ECO:0007669"/>
    <property type="project" value="UniProtKB-UniRule"/>
</dbReference>
<keyword evidence="5 7" id="KW-0560">Oxidoreductase</keyword>
<dbReference type="Pfam" id="PF00881">
    <property type="entry name" value="Nitroreductase"/>
    <property type="match status" value="1"/>
</dbReference>
<feature type="binding site" evidence="8">
    <location>
        <position position="41"/>
    </location>
    <ligand>
        <name>FMN</name>
        <dbReference type="ChEBI" id="CHEBI:58210"/>
        <note>ligand shared between dimeric partners</note>
    </ligand>
</feature>
<evidence type="ECO:0000256" key="1">
    <source>
        <dbReference type="ARBA" id="ARBA00007118"/>
    </source>
</evidence>
<evidence type="ECO:0000259" key="10">
    <source>
        <dbReference type="Pfam" id="PF00881"/>
    </source>
</evidence>
<proteinExistence type="inferred from homology"/>
<dbReference type="PANTHER" id="PTHR43821:SF1">
    <property type="entry name" value="NAD(P)H NITROREDUCTASE YDJA-RELATED"/>
    <property type="match status" value="1"/>
</dbReference>
<feature type="region of interest" description="Disordered" evidence="9">
    <location>
        <begin position="1"/>
        <end position="29"/>
    </location>
</feature>
<dbReference type="InterPro" id="IPR052530">
    <property type="entry name" value="NAD(P)H_nitroreductase"/>
</dbReference>
<evidence type="ECO:0000256" key="7">
    <source>
        <dbReference type="PIRNR" id="PIRNR000232"/>
    </source>
</evidence>
<evidence type="ECO:0000256" key="4">
    <source>
        <dbReference type="ARBA" id="ARBA00022857"/>
    </source>
</evidence>
<evidence type="ECO:0000256" key="2">
    <source>
        <dbReference type="ARBA" id="ARBA00022630"/>
    </source>
</evidence>
<accession>A0A918KLZ5</accession>
<comment type="similarity">
    <text evidence="1 7">Belongs to the nitroreductase family.</text>
</comment>
<comment type="cofactor">
    <cofactor evidence="8">
        <name>FMN</name>
        <dbReference type="ChEBI" id="CHEBI:58210"/>
    </cofactor>
    <text evidence="8">Binds 1 FMN per subunit.</text>
</comment>
<dbReference type="InterPro" id="IPR029479">
    <property type="entry name" value="Nitroreductase"/>
</dbReference>
<dbReference type="PANTHER" id="PTHR43821">
    <property type="entry name" value="NAD(P)H NITROREDUCTASE YDJA-RELATED"/>
    <property type="match status" value="1"/>
</dbReference>
<reference evidence="11" key="1">
    <citation type="journal article" date="2014" name="Int. J. Syst. Evol. Microbiol.">
        <title>Complete genome sequence of Corynebacterium casei LMG S-19264T (=DSM 44701T), isolated from a smear-ripened cheese.</title>
        <authorList>
            <consortium name="US DOE Joint Genome Institute (JGI-PGF)"/>
            <person name="Walter F."/>
            <person name="Albersmeier A."/>
            <person name="Kalinowski J."/>
            <person name="Ruckert C."/>
        </authorList>
    </citation>
    <scope>NUCLEOTIDE SEQUENCE</scope>
    <source>
        <strain evidence="11">KCTC 22169</strain>
    </source>
</reference>
<evidence type="ECO:0000313" key="12">
    <source>
        <dbReference type="Proteomes" id="UP000626148"/>
    </source>
</evidence>
<gene>
    <name evidence="11" type="ORF">GCM10007392_38180</name>
</gene>
<dbReference type="InterPro" id="IPR000415">
    <property type="entry name" value="Nitroreductase-like"/>
</dbReference>
<dbReference type="Gene3D" id="3.40.109.10">
    <property type="entry name" value="NADH Oxidase"/>
    <property type="match status" value="1"/>
</dbReference>
<name>A0A918KLZ5_9GAMM</name>
<protein>
    <recommendedName>
        <fullName evidence="7">Putative NAD(P)H nitroreductase</fullName>
        <ecNumber evidence="7">1.-.-.-</ecNumber>
    </recommendedName>
</protein>
<keyword evidence="4 7" id="KW-0521">NADP</keyword>
<feature type="binding site" description="in other chain" evidence="8">
    <location>
        <begin position="16"/>
        <end position="18"/>
    </location>
    <ligand>
        <name>FMN</name>
        <dbReference type="ChEBI" id="CHEBI:58210"/>
        <note>ligand shared between dimeric partners</note>
    </ligand>
</feature>
<dbReference type="InterPro" id="IPR026021">
    <property type="entry name" value="YdjA-like"/>
</dbReference>
<evidence type="ECO:0000256" key="8">
    <source>
        <dbReference type="PIRSR" id="PIRSR000232-1"/>
    </source>
</evidence>
<dbReference type="Proteomes" id="UP000626148">
    <property type="component" value="Unassembled WGS sequence"/>
</dbReference>
<dbReference type="AlphaFoldDB" id="A0A918KLZ5"/>
<evidence type="ECO:0000256" key="9">
    <source>
        <dbReference type="SAM" id="MobiDB-lite"/>
    </source>
</evidence>
<dbReference type="SUPFAM" id="SSF55469">
    <property type="entry name" value="FMN-dependent nitroreductase-like"/>
    <property type="match status" value="1"/>
</dbReference>
<feature type="binding site" description="in other chain" evidence="8">
    <location>
        <begin position="139"/>
        <end position="141"/>
    </location>
    <ligand>
        <name>FMN</name>
        <dbReference type="ChEBI" id="CHEBI:58210"/>
        <note>ligand shared between dimeric partners</note>
    </ligand>
</feature>